<organism evidence="2 3">
    <name type="scientific">Candidatus Woesebacteria bacterium GW2011_GWB1_38_5b</name>
    <dbReference type="NCBI Taxonomy" id="1618569"/>
    <lineage>
        <taxon>Bacteria</taxon>
        <taxon>Candidatus Woeseibacteriota</taxon>
    </lineage>
</organism>
<keyword evidence="1" id="KW-0812">Transmembrane</keyword>
<protein>
    <submittedName>
        <fullName evidence="2">Uncharacterized protein</fullName>
    </submittedName>
</protein>
<feature type="transmembrane region" description="Helical" evidence="1">
    <location>
        <begin position="31"/>
        <end position="51"/>
    </location>
</feature>
<evidence type="ECO:0000256" key="1">
    <source>
        <dbReference type="SAM" id="Phobius"/>
    </source>
</evidence>
<comment type="caution">
    <text evidence="2">The sequence shown here is derived from an EMBL/GenBank/DDBJ whole genome shotgun (WGS) entry which is preliminary data.</text>
</comment>
<dbReference type="Proteomes" id="UP000034181">
    <property type="component" value="Unassembled WGS sequence"/>
</dbReference>
<reference evidence="2 3" key="1">
    <citation type="journal article" date="2015" name="Nature">
        <title>rRNA introns, odd ribosomes, and small enigmatic genomes across a large radiation of phyla.</title>
        <authorList>
            <person name="Brown C.T."/>
            <person name="Hug L.A."/>
            <person name="Thomas B.C."/>
            <person name="Sharon I."/>
            <person name="Castelle C.J."/>
            <person name="Singh A."/>
            <person name="Wilkins M.J."/>
            <person name="Williams K.H."/>
            <person name="Banfield J.F."/>
        </authorList>
    </citation>
    <scope>NUCLEOTIDE SEQUENCE [LARGE SCALE GENOMIC DNA]</scope>
</reference>
<sequence>SVALFFVIFSGIKFLTSAGDPKKVEGARNTLIWALIGLTIIILSFAILNIISELTGVGCIKLFGFEQCLPGGGGAGGGGATNRPV</sequence>
<evidence type="ECO:0000313" key="2">
    <source>
        <dbReference type="EMBL" id="KKQ73910.1"/>
    </source>
</evidence>
<keyword evidence="1" id="KW-1133">Transmembrane helix</keyword>
<dbReference type="InterPro" id="IPR043993">
    <property type="entry name" value="T4SS_pilin"/>
</dbReference>
<gene>
    <name evidence="2" type="ORF">US96_C0047G0001</name>
</gene>
<evidence type="ECO:0000313" key="3">
    <source>
        <dbReference type="Proteomes" id="UP000034181"/>
    </source>
</evidence>
<keyword evidence="1" id="KW-0472">Membrane</keyword>
<name>A0A0G0KEI2_9BACT</name>
<dbReference type="Pfam" id="PF18895">
    <property type="entry name" value="T4SS_pilin"/>
    <property type="match status" value="1"/>
</dbReference>
<dbReference type="AlphaFoldDB" id="A0A0G0KEI2"/>
<dbReference type="EMBL" id="LBUZ01000047">
    <property type="protein sequence ID" value="KKQ73910.1"/>
    <property type="molecule type" value="Genomic_DNA"/>
</dbReference>
<proteinExistence type="predicted"/>
<feature type="non-terminal residue" evidence="2">
    <location>
        <position position="1"/>
    </location>
</feature>
<accession>A0A0G0KEI2</accession>